<dbReference type="InterPro" id="IPR027417">
    <property type="entry name" value="P-loop_NTPase"/>
</dbReference>
<dbReference type="OrthoDB" id="1441538at2"/>
<organism evidence="1 2">
    <name type="scientific">Massilia eburnea</name>
    <dbReference type="NCBI Taxonomy" id="1776165"/>
    <lineage>
        <taxon>Bacteria</taxon>
        <taxon>Pseudomonadati</taxon>
        <taxon>Pseudomonadota</taxon>
        <taxon>Betaproteobacteria</taxon>
        <taxon>Burkholderiales</taxon>
        <taxon>Oxalobacteraceae</taxon>
        <taxon>Telluria group</taxon>
        <taxon>Massilia</taxon>
    </lineage>
</organism>
<name>A0A6L6QJI4_9BURK</name>
<gene>
    <name evidence="1" type="ORF">GM658_17140</name>
</gene>
<sequence length="414" mass="46202">MDGLPETIRQLRAVPHAPWRMRVRRVAVILTSSRSGSTLFKTALARHPGIASLDGEAEPFLAMSGNGFGYDPDCSSDAIARLRNADTLADDIFDGLVVPGESAAPLPELKERWRKRLLLQFPALFAQGAAYVQLERALDEALLFSRSPEAPGERELQHAVLSAVFWREPWRLDYYDGGHGPGQRRPFSEAAKIEEPPFVSPAMHARHFTEDDAAGKILLFKTPSDAYRAGLYEQLFPHAEVRYVHLARSAAASVNGLMDGWLSPIGFHAHDMQRHGITLGISGYSEQCEGGHRWWKFDLPPNWRNYVAAPLEEVCLNQWLSCHRHIIDSGVAALPVRFEHFLSDPAGVLARSCEWLGLPPLPSSPELAVTMATEEPAPGRWRKRSDQLLPLVQREEVADMMHTLGYGRAPEQWS</sequence>
<dbReference type="Proteomes" id="UP000472320">
    <property type="component" value="Unassembled WGS sequence"/>
</dbReference>
<dbReference type="SUPFAM" id="SSF52540">
    <property type="entry name" value="P-loop containing nucleoside triphosphate hydrolases"/>
    <property type="match status" value="1"/>
</dbReference>
<evidence type="ECO:0000313" key="1">
    <source>
        <dbReference type="EMBL" id="MTW12335.1"/>
    </source>
</evidence>
<comment type="caution">
    <text evidence="1">The sequence shown here is derived from an EMBL/GenBank/DDBJ whole genome shotgun (WGS) entry which is preliminary data.</text>
</comment>
<protein>
    <recommendedName>
        <fullName evidence="3">Sulfotransferase</fullName>
    </recommendedName>
</protein>
<evidence type="ECO:0000313" key="2">
    <source>
        <dbReference type="Proteomes" id="UP000472320"/>
    </source>
</evidence>
<dbReference type="AlphaFoldDB" id="A0A6L6QJI4"/>
<evidence type="ECO:0008006" key="3">
    <source>
        <dbReference type="Google" id="ProtNLM"/>
    </source>
</evidence>
<keyword evidence="2" id="KW-1185">Reference proteome</keyword>
<dbReference type="EMBL" id="WNKX01000013">
    <property type="protein sequence ID" value="MTW12335.1"/>
    <property type="molecule type" value="Genomic_DNA"/>
</dbReference>
<accession>A0A6L6QJI4</accession>
<reference evidence="1 2" key="1">
    <citation type="submission" date="2019-11" db="EMBL/GenBank/DDBJ databases">
        <title>Type strains purchased from KCTC, JCM and DSMZ.</title>
        <authorList>
            <person name="Lu H."/>
        </authorList>
    </citation>
    <scope>NUCLEOTIDE SEQUENCE [LARGE SCALE GENOMIC DNA]</scope>
    <source>
        <strain evidence="1 2">JCM 31587</strain>
    </source>
</reference>
<dbReference type="Gene3D" id="3.40.50.300">
    <property type="entry name" value="P-loop containing nucleotide triphosphate hydrolases"/>
    <property type="match status" value="1"/>
</dbReference>
<proteinExistence type="predicted"/>
<dbReference type="RefSeq" id="WP_155455272.1">
    <property type="nucleotide sequence ID" value="NZ_WNKX01000013.1"/>
</dbReference>